<evidence type="ECO:0000256" key="1">
    <source>
        <dbReference type="SAM" id="MobiDB-lite"/>
    </source>
</evidence>
<reference evidence="2 3" key="1">
    <citation type="submission" date="2024-02" db="EMBL/GenBank/DDBJ databases">
        <title>Discinaceae phylogenomics.</title>
        <authorList>
            <person name="Dirks A.C."/>
            <person name="James T.Y."/>
        </authorList>
    </citation>
    <scope>NUCLEOTIDE SEQUENCE [LARGE SCALE GENOMIC DNA]</scope>
    <source>
        <strain evidence="2 3">ACD0624</strain>
    </source>
</reference>
<feature type="compositionally biased region" description="Acidic residues" evidence="1">
    <location>
        <begin position="59"/>
        <end position="79"/>
    </location>
</feature>
<accession>A0ABR3G4U4</accession>
<feature type="region of interest" description="Disordered" evidence="1">
    <location>
        <begin position="56"/>
        <end position="79"/>
    </location>
</feature>
<name>A0ABR3G4U4_9PEZI</name>
<dbReference type="Proteomes" id="UP001447188">
    <property type="component" value="Unassembled WGS sequence"/>
</dbReference>
<organism evidence="2 3">
    <name type="scientific">Discina gigas</name>
    <dbReference type="NCBI Taxonomy" id="1032678"/>
    <lineage>
        <taxon>Eukaryota</taxon>
        <taxon>Fungi</taxon>
        <taxon>Dikarya</taxon>
        <taxon>Ascomycota</taxon>
        <taxon>Pezizomycotina</taxon>
        <taxon>Pezizomycetes</taxon>
        <taxon>Pezizales</taxon>
        <taxon>Discinaceae</taxon>
        <taxon>Discina</taxon>
    </lineage>
</organism>
<evidence type="ECO:0000313" key="2">
    <source>
        <dbReference type="EMBL" id="KAL0630805.1"/>
    </source>
</evidence>
<gene>
    <name evidence="2" type="ORF">Q9L58_010344</name>
</gene>
<comment type="caution">
    <text evidence="2">The sequence shown here is derived from an EMBL/GenBank/DDBJ whole genome shotgun (WGS) entry which is preliminary data.</text>
</comment>
<evidence type="ECO:0000313" key="3">
    <source>
        <dbReference type="Proteomes" id="UP001447188"/>
    </source>
</evidence>
<dbReference type="EMBL" id="JBBBZM010000376">
    <property type="protein sequence ID" value="KAL0630805.1"/>
    <property type="molecule type" value="Genomic_DNA"/>
</dbReference>
<proteinExistence type="predicted"/>
<keyword evidence="3" id="KW-1185">Reference proteome</keyword>
<sequence>MNLPPLVVDLVPDAPDPIRRKNRPSLPDVYIISGEPAHDEDKDAVAAAFILSEAKELQETEVETEADVETDTKDDDDDE</sequence>
<protein>
    <submittedName>
        <fullName evidence="2">Uncharacterized protein</fullName>
    </submittedName>
</protein>